<comment type="function">
    <text evidence="13">Catalyzes the transfer of a geranyl-geranyl moiety from geranyl-geranyl pyrophosphate to cysteines occuring in specific C-terminal amino acid sequences.</text>
</comment>
<dbReference type="PANTHER" id="PTHR11129">
    <property type="entry name" value="PROTEIN FARNESYLTRANSFERASE ALPHA SUBUNIT/RAB GERANYLGERANYL TRANSFERASE ALPHA SUBUNIT"/>
    <property type="match status" value="1"/>
</dbReference>
<keyword evidence="11" id="KW-1015">Disulfide bond</keyword>
<dbReference type="InterPro" id="IPR003598">
    <property type="entry name" value="Ig_sub2"/>
</dbReference>
<protein>
    <recommendedName>
        <fullName evidence="4 13">Geranylgeranyl transferase type-2 subunit alpha</fullName>
        <ecNumber evidence="3 13">2.5.1.60</ecNumber>
    </recommendedName>
    <alternativeName>
        <fullName evidence="13">Geranylgeranyl transferase type II subunit alpha</fullName>
    </alternativeName>
</protein>
<evidence type="ECO:0000256" key="2">
    <source>
        <dbReference type="ARBA" id="ARBA00006734"/>
    </source>
</evidence>
<comment type="function">
    <text evidence="1">Catalyzes the transfer of a geranylgeranyl moiety from geranylgeranyl diphosphate to both cysteines of Rab proteins with the C-terminal sequence -XXCC, -XCXC and -CCXX, such as RAB1A, RAB3A, RAB5A and RAB7A.</text>
</comment>
<dbReference type="EC" id="2.5.1.60" evidence="3 13"/>
<dbReference type="Gene3D" id="2.60.40.10">
    <property type="entry name" value="Immunoglobulins"/>
    <property type="match status" value="3"/>
</dbReference>
<dbReference type="InterPro" id="IPR036179">
    <property type="entry name" value="Ig-like_dom_sf"/>
</dbReference>
<dbReference type="EMBL" id="VEVO01000005">
    <property type="protein sequence ID" value="KAF0042394.1"/>
    <property type="molecule type" value="Genomic_DNA"/>
</dbReference>
<evidence type="ECO:0000313" key="16">
    <source>
        <dbReference type="EMBL" id="KAF0042394.1"/>
    </source>
</evidence>
<evidence type="ECO:0000256" key="10">
    <source>
        <dbReference type="ARBA" id="ARBA00022737"/>
    </source>
</evidence>
<dbReference type="InterPro" id="IPR036254">
    <property type="entry name" value="RabGGT_asu_insert-dom_sf"/>
</dbReference>
<keyword evidence="7" id="KW-0433">Leucine-rich repeat</keyword>
<dbReference type="InterPro" id="IPR002088">
    <property type="entry name" value="Prenyl_trans_a"/>
</dbReference>
<keyword evidence="6 13" id="KW-0637">Prenyltransferase</keyword>
<accession>A0A6A4TGP3</accession>
<comment type="caution">
    <text evidence="16">The sequence shown here is derived from an EMBL/GenBank/DDBJ whole genome shotgun (WGS) entry which is preliminary data.</text>
</comment>
<name>A0A6A4TGP3_SCOMX</name>
<dbReference type="InterPro" id="IPR003599">
    <property type="entry name" value="Ig_sub"/>
</dbReference>
<evidence type="ECO:0000256" key="14">
    <source>
        <dbReference type="SAM" id="MobiDB-lite"/>
    </source>
</evidence>
<evidence type="ECO:0000256" key="8">
    <source>
        <dbReference type="ARBA" id="ARBA00022679"/>
    </source>
</evidence>
<feature type="domain" description="Ig-like" evidence="15">
    <location>
        <begin position="85"/>
        <end position="175"/>
    </location>
</feature>
<dbReference type="SUPFAM" id="SSF49594">
    <property type="entry name" value="Rab geranylgeranyltransferase alpha-subunit, insert domain"/>
    <property type="match status" value="1"/>
</dbReference>
<dbReference type="InterPro" id="IPR007110">
    <property type="entry name" value="Ig-like_dom"/>
</dbReference>
<feature type="compositionally biased region" description="Pro residues" evidence="14">
    <location>
        <begin position="551"/>
        <end position="569"/>
    </location>
</feature>
<dbReference type="PROSITE" id="PS50835">
    <property type="entry name" value="IG_LIKE"/>
    <property type="match status" value="2"/>
</dbReference>
<dbReference type="FunFam" id="3.80.10.10:FF:000138">
    <property type="entry name" value="geranylgeranyl transferase type-2 subunit alpha"/>
    <property type="match status" value="1"/>
</dbReference>
<dbReference type="InterPro" id="IPR009087">
    <property type="entry name" value="RabGGT_asu_insert-domain"/>
</dbReference>
<feature type="region of interest" description="Disordered" evidence="14">
    <location>
        <begin position="551"/>
        <end position="573"/>
    </location>
</feature>
<dbReference type="PANTHER" id="PTHR11129:SF2">
    <property type="entry name" value="GERANYLGERANYL TRANSFERASE TYPE-2 SUBUNIT ALPHA"/>
    <property type="match status" value="1"/>
</dbReference>
<dbReference type="GO" id="GO:0005968">
    <property type="term" value="C:Rab-protein geranylgeranyltransferase complex"/>
    <property type="evidence" value="ECO:0007669"/>
    <property type="project" value="TreeGrafter"/>
</dbReference>
<comment type="catalytic activity">
    <reaction evidence="12 13">
        <text>geranylgeranyl diphosphate + L-cysteinyl-[protein] = S-geranylgeranyl-L-cysteinyl-[protein] + diphosphate</text>
        <dbReference type="Rhea" id="RHEA:21240"/>
        <dbReference type="Rhea" id="RHEA-COMP:10131"/>
        <dbReference type="Rhea" id="RHEA-COMP:11537"/>
        <dbReference type="ChEBI" id="CHEBI:29950"/>
        <dbReference type="ChEBI" id="CHEBI:33019"/>
        <dbReference type="ChEBI" id="CHEBI:57533"/>
        <dbReference type="ChEBI" id="CHEBI:86021"/>
        <dbReference type="EC" id="2.5.1.60"/>
    </reaction>
</comment>
<dbReference type="Gene3D" id="1.25.40.120">
    <property type="entry name" value="Protein prenylyltransferase"/>
    <property type="match status" value="2"/>
</dbReference>
<evidence type="ECO:0000256" key="9">
    <source>
        <dbReference type="ARBA" id="ARBA00022729"/>
    </source>
</evidence>
<dbReference type="SUPFAM" id="SSF48726">
    <property type="entry name" value="Immunoglobulin"/>
    <property type="match status" value="2"/>
</dbReference>
<keyword evidence="10" id="KW-0677">Repeat</keyword>
<dbReference type="AlphaFoldDB" id="A0A6A4TGP3"/>
<evidence type="ECO:0000256" key="6">
    <source>
        <dbReference type="ARBA" id="ARBA00022602"/>
    </source>
</evidence>
<proteinExistence type="inferred from homology"/>
<feature type="domain" description="Ig-like" evidence="15">
    <location>
        <begin position="184"/>
        <end position="362"/>
    </location>
</feature>
<dbReference type="PROSITE" id="PS51450">
    <property type="entry name" value="LRR"/>
    <property type="match status" value="2"/>
</dbReference>
<dbReference type="InterPro" id="IPR013783">
    <property type="entry name" value="Ig-like_fold"/>
</dbReference>
<keyword evidence="8 13" id="KW-0808">Transferase</keyword>
<dbReference type="Pfam" id="PF01239">
    <property type="entry name" value="PPTA"/>
    <property type="match status" value="2"/>
</dbReference>
<evidence type="ECO:0000256" key="13">
    <source>
        <dbReference type="RuleBase" id="RU367120"/>
    </source>
</evidence>
<keyword evidence="9" id="KW-0732">Signal</keyword>
<evidence type="ECO:0000256" key="1">
    <source>
        <dbReference type="ARBA" id="ARBA00002902"/>
    </source>
</evidence>
<comment type="similarity">
    <text evidence="2 13">Belongs to the protein prenyltransferase subunit alpha family.</text>
</comment>
<dbReference type="SUPFAM" id="SSF48439">
    <property type="entry name" value="Protein prenylyltransferase"/>
    <property type="match status" value="1"/>
</dbReference>
<dbReference type="SUPFAM" id="SSF52075">
    <property type="entry name" value="Outer arm dynein light chain 1"/>
    <property type="match status" value="1"/>
</dbReference>
<dbReference type="GO" id="GO:0008270">
    <property type="term" value="F:zinc ion binding"/>
    <property type="evidence" value="ECO:0007669"/>
    <property type="project" value="InterPro"/>
</dbReference>
<evidence type="ECO:0000256" key="4">
    <source>
        <dbReference type="ARBA" id="ARBA00014772"/>
    </source>
</evidence>
<sequence length="932" mass="105629">MRGSVLLRGFRIKTWTFRNLHGGNLKIIREPVIASLSFSKNNRGTAHSIFGHLMLNRMNTILISSLLGVATFVLQVAAFEGSLEARVSVRPPGPNVYLGECVLLQCAVESRCTFVKRYRWYRSKTAQAAPNPRHLVSGDRYFITAVTGDDAGRYWCQAECRENKTAFVVNARPVTLNVSELPPPSLSLTPNTRQMLRGEHFTVQCPASESDSSAWKLLHFPPGRTEGATHYTSHFSPPGGRVIAEAFAFVAASENSGLYWCEGAEGRSNAVNITVSYGDIILKTPALPVFTGDDVVLHCQYPTGNHKGTRFFKNGAEIDAKSSSSSAGVTEVTIKNVTREDEGFYKCAYRDRKMQSPESWLSVRPDRANSTSTEETPASTSGKIIYTYLLVLDGLIAAVNEKTSLMKWCCSDWYNFVTDKSKPILIVVFIRFLEVDHCFMWARSPAPHSSNRLACLSIQLRLRRVDVKRAETLNSILACKQIFEEEEEEVSFTDRKDVHCWDYRRMVVKMSGVSVDQELAFTDRLIGSNFSNYSSWHYRSTLLPLLHPESPEPPSPCLKPAQTSPPPSPQTHSHRVCEEQLLKEYELVQNAFFTDPNDQSAWFYYRWLLGRAEREDMISCVYVSRDEERVAVAFSRPVNAQSVGLLLVLDGQPQRVEWRSVHPRFKHSPLWICDLPPGTISDISYEHNLTVHWTEKHIHRDCALYTGRTESYCRDSAMDQELFRSELSVEKTSVLQSELQSCNQLQELEPLNKWCSLTIILLMRALDPLGYEKEMLAHFQTLREVDSMRSAYYSDLCSKFMIENTILKMEYAEVRVFSISDKNLTTLCHLDQLLLVTHINLSSNQLQRLPPQFAMLQCLEVLEADNNSIENLEGLYHLPKLEEVLLKNNNLQPLASCPKLKRLDLRGNPVTQIANVESELAELLPAVKDLLL</sequence>
<dbReference type="InterPro" id="IPR032675">
    <property type="entry name" value="LRR_dom_sf"/>
</dbReference>
<dbReference type="PROSITE" id="PS51147">
    <property type="entry name" value="PFTA"/>
    <property type="match status" value="2"/>
</dbReference>
<gene>
    <name evidence="16" type="ORF">F2P81_005926</name>
</gene>
<dbReference type="Gene3D" id="3.80.10.10">
    <property type="entry name" value="Ribonuclease Inhibitor"/>
    <property type="match status" value="1"/>
</dbReference>
<dbReference type="SMART" id="SM00409">
    <property type="entry name" value="IG"/>
    <property type="match status" value="3"/>
</dbReference>
<dbReference type="Proteomes" id="UP000438429">
    <property type="component" value="Unassembled WGS sequence"/>
</dbReference>
<evidence type="ECO:0000256" key="12">
    <source>
        <dbReference type="ARBA" id="ARBA00047658"/>
    </source>
</evidence>
<keyword evidence="5" id="KW-0597">Phosphoprotein</keyword>
<evidence type="ECO:0000256" key="11">
    <source>
        <dbReference type="ARBA" id="ARBA00023157"/>
    </source>
</evidence>
<organism evidence="16 17">
    <name type="scientific">Scophthalmus maximus</name>
    <name type="common">Turbot</name>
    <name type="synonym">Psetta maxima</name>
    <dbReference type="NCBI Taxonomy" id="52904"/>
    <lineage>
        <taxon>Eukaryota</taxon>
        <taxon>Metazoa</taxon>
        <taxon>Chordata</taxon>
        <taxon>Craniata</taxon>
        <taxon>Vertebrata</taxon>
        <taxon>Euteleostomi</taxon>
        <taxon>Actinopterygii</taxon>
        <taxon>Neopterygii</taxon>
        <taxon>Teleostei</taxon>
        <taxon>Neoteleostei</taxon>
        <taxon>Acanthomorphata</taxon>
        <taxon>Carangaria</taxon>
        <taxon>Pleuronectiformes</taxon>
        <taxon>Pleuronectoidei</taxon>
        <taxon>Scophthalmidae</taxon>
        <taxon>Scophthalmus</taxon>
    </lineage>
</organism>
<evidence type="ECO:0000256" key="3">
    <source>
        <dbReference type="ARBA" id="ARBA00012656"/>
    </source>
</evidence>
<dbReference type="Pfam" id="PF07711">
    <property type="entry name" value="RabGGT_insert"/>
    <property type="match status" value="1"/>
</dbReference>
<reference evidence="16 17" key="1">
    <citation type="submission" date="2019-06" db="EMBL/GenBank/DDBJ databases">
        <title>Draft genomes of female and male turbot (Scophthalmus maximus).</title>
        <authorList>
            <person name="Xu H."/>
            <person name="Xu X.-W."/>
            <person name="Shao C."/>
            <person name="Chen S."/>
        </authorList>
    </citation>
    <scope>NUCLEOTIDE SEQUENCE [LARGE SCALE GENOMIC DNA]</scope>
    <source>
        <strain evidence="16">Ysfricsl-2016a</strain>
        <tissue evidence="16">Blood</tissue>
    </source>
</reference>
<evidence type="ECO:0000313" key="17">
    <source>
        <dbReference type="Proteomes" id="UP000438429"/>
    </source>
</evidence>
<dbReference type="SMART" id="SM00365">
    <property type="entry name" value="LRR_SD22"/>
    <property type="match status" value="2"/>
</dbReference>
<evidence type="ECO:0000259" key="15">
    <source>
        <dbReference type="PROSITE" id="PS50835"/>
    </source>
</evidence>
<dbReference type="GO" id="GO:0004663">
    <property type="term" value="F:Rab geranylgeranyltransferase activity"/>
    <property type="evidence" value="ECO:0007669"/>
    <property type="project" value="UniProtKB-UniRule"/>
</dbReference>
<dbReference type="Pfam" id="PF13895">
    <property type="entry name" value="Ig_2"/>
    <property type="match status" value="1"/>
</dbReference>
<dbReference type="InterPro" id="IPR001611">
    <property type="entry name" value="Leu-rich_rpt"/>
</dbReference>
<evidence type="ECO:0000256" key="7">
    <source>
        <dbReference type="ARBA" id="ARBA00022614"/>
    </source>
</evidence>
<dbReference type="GO" id="GO:0097354">
    <property type="term" value="P:prenylation"/>
    <property type="evidence" value="ECO:0007669"/>
    <property type="project" value="UniProtKB-UniRule"/>
</dbReference>
<dbReference type="SMART" id="SM00408">
    <property type="entry name" value="IGc2"/>
    <property type="match status" value="2"/>
</dbReference>
<evidence type="ECO:0000256" key="5">
    <source>
        <dbReference type="ARBA" id="ARBA00022553"/>
    </source>
</evidence>